<dbReference type="RefSeq" id="WP_067754642.1">
    <property type="nucleotide sequence ID" value="NZ_LT907988.1"/>
</dbReference>
<evidence type="ECO:0000313" key="5">
    <source>
        <dbReference type="EMBL" id="SOE51870.1"/>
    </source>
</evidence>
<dbReference type="EMBL" id="FLRC01000022">
    <property type="protein sequence ID" value="SBT25890.1"/>
    <property type="molecule type" value="Genomic_DNA"/>
</dbReference>
<dbReference type="SMART" id="SM00028">
    <property type="entry name" value="TPR"/>
    <property type="match status" value="6"/>
</dbReference>
<dbReference type="InterPro" id="IPR051012">
    <property type="entry name" value="CellSynth/LPSAsmb/PSIAsmb"/>
</dbReference>
<dbReference type="Pfam" id="PF13432">
    <property type="entry name" value="TPR_16"/>
    <property type="match status" value="3"/>
</dbReference>
<dbReference type="InterPro" id="IPR019734">
    <property type="entry name" value="TPR_rpt"/>
</dbReference>
<keyword evidence="1" id="KW-0677">Repeat</keyword>
<evidence type="ECO:0000256" key="2">
    <source>
        <dbReference type="ARBA" id="ARBA00022803"/>
    </source>
</evidence>
<keyword evidence="6" id="KW-1185">Reference proteome</keyword>
<proteinExistence type="predicted"/>
<dbReference type="STRING" id="1851544.ODI_01517"/>
<keyword evidence="2" id="KW-0802">TPR repeat</keyword>
<evidence type="ECO:0000256" key="1">
    <source>
        <dbReference type="ARBA" id="ARBA00022737"/>
    </source>
</evidence>
<evidence type="ECO:0000256" key="3">
    <source>
        <dbReference type="SAM" id="SignalP"/>
    </source>
</evidence>
<dbReference type="SUPFAM" id="SSF48452">
    <property type="entry name" value="TPR-like"/>
    <property type="match status" value="2"/>
</dbReference>
<dbReference type="OrthoDB" id="9766710at2"/>
<name>A0A1C3K315_9BURK</name>
<evidence type="ECO:0000313" key="6">
    <source>
        <dbReference type="Proteomes" id="UP000078558"/>
    </source>
</evidence>
<sequence length="616" mass="66792">MSDCAINQAGRVKSQTPLKSIVLALALACAGLPVQAAPKAGDGVQIVAQRLQEKKRVPETEVIRLRPGQLPEVSLSANILYRILVSEIAAQRGVYATAGNTMLELARDTGDYRLARRALEFSLAGGNLSAALDAARYWSRLAPNDPEASSTELALAAASGQTAGLGKTLRARIDAAADKPAAIAQALAVIGRMSDRRKALAVLDEALSDSARKIPASRMALADLAQAAGDAERAASEAREALALAPRSEEAAQRVLEYGLKDDPVRAIADAREFAQRNPDARRLRLVLATQLSDNGDHEGALSEIESMSRRAPEDFDLMFIRAQILYRAGRLPEARGALEQFVEVQAQRERDTAPGTTDAVAASADAYLLLSRIAEEQGDLDGAVQALGRIEDPSVRYSARLRQASLRAKQGNVDEALALIRSAQPQDEEEALQGTLAEAQLLRESNRVDEAIAYLAQADARQPDTVEIKYDLAMLQERVGNVEEMERLLRQVIALDPEHAHAYNALGYTLADRGQRLPEALALVTRALELAPNDPFIMDSMGWVQYRLGDDEAAAGYLTRAYALRDDVEIAVHLGEVLWKLNRRAEALKLFRDASARDADNALLKETVQRLGVQP</sequence>
<evidence type="ECO:0000313" key="4">
    <source>
        <dbReference type="EMBL" id="SBT25890.1"/>
    </source>
</evidence>
<organism evidence="4 6">
    <name type="scientific">Orrella dioscoreae</name>
    <dbReference type="NCBI Taxonomy" id="1851544"/>
    <lineage>
        <taxon>Bacteria</taxon>
        <taxon>Pseudomonadati</taxon>
        <taxon>Pseudomonadota</taxon>
        <taxon>Betaproteobacteria</taxon>
        <taxon>Burkholderiales</taxon>
        <taxon>Alcaligenaceae</taxon>
        <taxon>Orrella</taxon>
    </lineage>
</organism>
<dbReference type="InterPro" id="IPR011990">
    <property type="entry name" value="TPR-like_helical_dom_sf"/>
</dbReference>
<dbReference type="KEGG" id="odi:ODI_R3748"/>
<dbReference type="PANTHER" id="PTHR45586">
    <property type="entry name" value="TPR REPEAT-CONTAINING PROTEIN PA4667"/>
    <property type="match status" value="1"/>
</dbReference>
<keyword evidence="3" id="KW-0732">Signal</keyword>
<accession>A0A1C3K315</accession>
<dbReference type="EMBL" id="LT907988">
    <property type="protein sequence ID" value="SOE51870.1"/>
    <property type="molecule type" value="Genomic_DNA"/>
</dbReference>
<dbReference type="Gene3D" id="1.25.40.10">
    <property type="entry name" value="Tetratricopeptide repeat domain"/>
    <property type="match status" value="2"/>
</dbReference>
<feature type="signal peptide" evidence="3">
    <location>
        <begin position="1"/>
        <end position="36"/>
    </location>
</feature>
<feature type="chain" id="PRO_5015062593" evidence="3">
    <location>
        <begin position="37"/>
        <end position="616"/>
    </location>
</feature>
<reference evidence="4 6" key="1">
    <citation type="submission" date="2016-06" db="EMBL/GenBank/DDBJ databases">
        <authorList>
            <person name="Kjaerup R.B."/>
            <person name="Dalgaard T.S."/>
            <person name="Juul-Madsen H.R."/>
        </authorList>
    </citation>
    <scope>NUCLEOTIDE SEQUENCE [LARGE SCALE GENOMIC DNA]</scope>
    <source>
        <strain evidence="4">Orrdi1</strain>
    </source>
</reference>
<dbReference type="Proteomes" id="UP000078558">
    <property type="component" value="Chromosome I"/>
</dbReference>
<reference evidence="5 6" key="2">
    <citation type="submission" date="2017-08" db="EMBL/GenBank/DDBJ databases">
        <authorList>
            <person name="de Groot N.N."/>
        </authorList>
    </citation>
    <scope>NUCLEOTIDE SEQUENCE [LARGE SCALE GENOMIC DNA]</scope>
    <source>
        <strain evidence="5">Orrdi1</strain>
    </source>
</reference>
<dbReference type="PANTHER" id="PTHR45586:SF1">
    <property type="entry name" value="LIPOPOLYSACCHARIDE ASSEMBLY PROTEIN B"/>
    <property type="match status" value="1"/>
</dbReference>
<dbReference type="AlphaFoldDB" id="A0A1C3K315"/>
<gene>
    <name evidence="4" type="ORF">ODI_01517</name>
    <name evidence="5" type="ORF">ODI_R3748</name>
</gene>
<protein>
    <submittedName>
        <fullName evidence="4">FIG140336: TPR domain protein</fullName>
    </submittedName>
</protein>